<dbReference type="InterPro" id="IPR011054">
    <property type="entry name" value="Rudment_hybrid_motif"/>
</dbReference>
<evidence type="ECO:0000259" key="9">
    <source>
        <dbReference type="PROSITE" id="PS50975"/>
    </source>
</evidence>
<evidence type="ECO:0000313" key="12">
    <source>
        <dbReference type="Proteomes" id="UP000480275"/>
    </source>
</evidence>
<accession>A0A6L5JXJ0</accession>
<dbReference type="OrthoDB" id="9803706at2"/>
<dbReference type="InterPro" id="IPR013815">
    <property type="entry name" value="ATP_grasp_subdomain_1"/>
</dbReference>
<dbReference type="InterPro" id="IPR048429">
    <property type="entry name" value="MCC_alpha_BT"/>
</dbReference>
<evidence type="ECO:0000256" key="1">
    <source>
        <dbReference type="ARBA" id="ARBA00001953"/>
    </source>
</evidence>
<evidence type="ECO:0000256" key="5">
    <source>
        <dbReference type="ARBA" id="ARBA00023267"/>
    </source>
</evidence>
<evidence type="ECO:0000256" key="6">
    <source>
        <dbReference type="PROSITE-ProRule" id="PRU00409"/>
    </source>
</evidence>
<dbReference type="InterPro" id="IPR011053">
    <property type="entry name" value="Single_hybrid_motif"/>
</dbReference>
<keyword evidence="2" id="KW-0436">Ligase</keyword>
<dbReference type="InterPro" id="IPR011761">
    <property type="entry name" value="ATP-grasp"/>
</dbReference>
<evidence type="ECO:0000313" key="11">
    <source>
        <dbReference type="EMBL" id="MQY51344.1"/>
    </source>
</evidence>
<dbReference type="Gene3D" id="3.30.1490.20">
    <property type="entry name" value="ATP-grasp fold, A domain"/>
    <property type="match status" value="1"/>
</dbReference>
<dbReference type="FunFam" id="3.30.470.20:FF:000028">
    <property type="entry name" value="Methylcrotonoyl-CoA carboxylase subunit alpha, mitochondrial"/>
    <property type="match status" value="1"/>
</dbReference>
<reference evidence="11 12" key="1">
    <citation type="submission" date="2019-10" db="EMBL/GenBank/DDBJ databases">
        <title>Whole-genome sequence of the purple nonsulfur photosynthetic bacterium Rhodocyclus tenuis.</title>
        <authorList>
            <person name="Kyndt J.A."/>
            <person name="Meyer T.E."/>
        </authorList>
    </citation>
    <scope>NUCLEOTIDE SEQUENCE [LARGE SCALE GENOMIC DNA]</scope>
    <source>
        <strain evidence="11 12">DSM 110</strain>
    </source>
</reference>
<evidence type="ECO:0000256" key="4">
    <source>
        <dbReference type="ARBA" id="ARBA00022840"/>
    </source>
</evidence>
<dbReference type="AlphaFoldDB" id="A0A6L5JXJ0"/>
<evidence type="ECO:0000256" key="7">
    <source>
        <dbReference type="SAM" id="MobiDB-lite"/>
    </source>
</evidence>
<dbReference type="PROSITE" id="PS50979">
    <property type="entry name" value="BC"/>
    <property type="match status" value="1"/>
</dbReference>
<dbReference type="InterPro" id="IPR005482">
    <property type="entry name" value="Biotin_COase_C"/>
</dbReference>
<feature type="domain" description="ATP-grasp" evidence="9">
    <location>
        <begin position="131"/>
        <end position="332"/>
    </location>
</feature>
<dbReference type="SMART" id="SM00878">
    <property type="entry name" value="Biotin_carb_C"/>
    <property type="match status" value="1"/>
</dbReference>
<dbReference type="InterPro" id="IPR050856">
    <property type="entry name" value="Biotin_carboxylase_complex"/>
</dbReference>
<dbReference type="GO" id="GO:0046872">
    <property type="term" value="F:metal ion binding"/>
    <property type="evidence" value="ECO:0007669"/>
    <property type="project" value="InterPro"/>
</dbReference>
<dbReference type="SUPFAM" id="SSF51246">
    <property type="entry name" value="Rudiment single hybrid motif"/>
    <property type="match status" value="1"/>
</dbReference>
<dbReference type="PROSITE" id="PS00867">
    <property type="entry name" value="CPSASE_2"/>
    <property type="match status" value="1"/>
</dbReference>
<dbReference type="Pfam" id="PF02785">
    <property type="entry name" value="Biotin_carb_C"/>
    <property type="match status" value="1"/>
</dbReference>
<dbReference type="EMBL" id="WIXJ01000003">
    <property type="protein sequence ID" value="MQY51344.1"/>
    <property type="molecule type" value="Genomic_DNA"/>
</dbReference>
<dbReference type="PROSITE" id="PS00866">
    <property type="entry name" value="CPSASE_1"/>
    <property type="match status" value="1"/>
</dbReference>
<dbReference type="FunFam" id="3.30.1490.20:FF:000003">
    <property type="entry name" value="acetyl-CoA carboxylase isoform X1"/>
    <property type="match status" value="1"/>
</dbReference>
<gene>
    <name evidence="11" type="ORF">GHK24_06110</name>
</gene>
<feature type="domain" description="Biotin carboxylation" evidence="10">
    <location>
        <begin position="12"/>
        <end position="468"/>
    </location>
</feature>
<dbReference type="Pfam" id="PF21139">
    <property type="entry name" value="BT_MCC_alpha"/>
    <property type="match status" value="1"/>
</dbReference>
<dbReference type="CDD" id="cd06850">
    <property type="entry name" value="biotinyl_domain"/>
    <property type="match status" value="1"/>
</dbReference>
<comment type="caution">
    <text evidence="11">The sequence shown here is derived from an EMBL/GenBank/DDBJ whole genome shotgun (WGS) entry which is preliminary data.</text>
</comment>
<keyword evidence="4 6" id="KW-0067">ATP-binding</keyword>
<feature type="region of interest" description="Disordered" evidence="7">
    <location>
        <begin position="546"/>
        <end position="568"/>
    </location>
</feature>
<dbReference type="InterPro" id="IPR000089">
    <property type="entry name" value="Biotin_lipoyl"/>
</dbReference>
<dbReference type="SUPFAM" id="SSF56059">
    <property type="entry name" value="Glutathione synthetase ATP-binding domain-like"/>
    <property type="match status" value="1"/>
</dbReference>
<dbReference type="Pfam" id="PF00364">
    <property type="entry name" value="Biotin_lipoyl"/>
    <property type="match status" value="1"/>
</dbReference>
<evidence type="ECO:0000259" key="10">
    <source>
        <dbReference type="PROSITE" id="PS50979"/>
    </source>
</evidence>
<dbReference type="Pfam" id="PF00289">
    <property type="entry name" value="Biotin_carb_N"/>
    <property type="match status" value="1"/>
</dbReference>
<dbReference type="Gene3D" id="2.40.50.100">
    <property type="match status" value="1"/>
</dbReference>
<dbReference type="InterPro" id="IPR011764">
    <property type="entry name" value="Biotin_carboxylation_dom"/>
</dbReference>
<dbReference type="InterPro" id="IPR005481">
    <property type="entry name" value="BC-like_N"/>
</dbReference>
<evidence type="ECO:0000256" key="2">
    <source>
        <dbReference type="ARBA" id="ARBA00022598"/>
    </source>
</evidence>
<proteinExistence type="predicted"/>
<dbReference type="PROSITE" id="PS50968">
    <property type="entry name" value="BIOTINYL_LIPOYL"/>
    <property type="match status" value="1"/>
</dbReference>
<dbReference type="InterPro" id="IPR005479">
    <property type="entry name" value="CPAse_ATP-bd"/>
</dbReference>
<protein>
    <submittedName>
        <fullName evidence="11">Acetyl-CoA carboxylase biotin carboxylase subunit</fullName>
    </submittedName>
</protein>
<name>A0A6L5JXJ0_RHOTE</name>
<dbReference type="NCBIfam" id="NF006367">
    <property type="entry name" value="PRK08591.1"/>
    <property type="match status" value="1"/>
</dbReference>
<dbReference type="Gene3D" id="3.30.700.40">
    <property type="match status" value="1"/>
</dbReference>
<organism evidence="11 12">
    <name type="scientific">Rhodocyclus tenuis</name>
    <name type="common">Rhodospirillum tenue</name>
    <dbReference type="NCBI Taxonomy" id="1066"/>
    <lineage>
        <taxon>Bacteria</taxon>
        <taxon>Pseudomonadati</taxon>
        <taxon>Pseudomonadota</taxon>
        <taxon>Betaproteobacteria</taxon>
        <taxon>Rhodocyclales</taxon>
        <taxon>Rhodocyclaceae</taxon>
        <taxon>Rhodocyclus</taxon>
    </lineage>
</organism>
<sequence>MAATRPLGTGSRFDTLLIANRGEIACRIIRSARRLGIRCVAVYSEADANARHVRLADEAICIGPAAARESYLDSARLLDAARKTGAQAIHPGYGFLSENADFADACAAAGLIFVGPPAAAIRAMGSKSAAKTLMAAAGVPLTPGYHGDNQDAGFLNAQADAIGYPVLIKASAGGGGKGMRVVEASADFAAALASCRREAAAAFGDERVLIERYLLRPRHIEFQIFADSHGHCVHLFERDCSVQRRHQKVLEEAPAPGMTPERRRAMGEAAVAAARAVGYVGAGTIEFIAESDFASSGRFYFMEMNTRLQVEHPVTEMITGQDLVEWQLRVAAGEALPLAQEQLRIHGHAIEARIYAEDASRGFLPSTGRLLRLATPAESVNVRIDSGVEEGDEITPHYDPMIAKLIVWDGGASSEGARAGALARLRRALADWRVAGVTTNIDFLGRLVACPAFSQADLDTGLIERQRELIFTEAAAAPREALLIAAVGELLAENEAARRAARASGDPWSPWNARDGWRLNLGSARTLTFRDGERLVDVNVRYDASGTRETPAGTRSTHGTGSDAGAPASAQWQLSCQGEVSLVRAQRLAAEPGADAPAERFAVEIDGQRHVASVVAINEPGLARRIVFANGGTWPLLRHDPLHLVEAGGRGSSDGGLTAPMPGKIIALLATVGQPLERGAPLLILEAMKMEHTITAPQAGVVRQFRYAVGEQVSDGAALVDFVASEQVPALGAH</sequence>
<dbReference type="InterPro" id="IPR016185">
    <property type="entry name" value="PreATP-grasp_dom_sf"/>
</dbReference>
<dbReference type="Proteomes" id="UP000480275">
    <property type="component" value="Unassembled WGS sequence"/>
</dbReference>
<keyword evidence="3 6" id="KW-0547">Nucleotide-binding</keyword>
<dbReference type="PANTHER" id="PTHR18866:SF33">
    <property type="entry name" value="METHYLCROTONOYL-COA CARBOXYLASE SUBUNIT ALPHA, MITOCHONDRIAL-RELATED"/>
    <property type="match status" value="1"/>
</dbReference>
<dbReference type="SUPFAM" id="SSF51230">
    <property type="entry name" value="Single hybrid motif"/>
    <property type="match status" value="1"/>
</dbReference>
<dbReference type="PROSITE" id="PS50975">
    <property type="entry name" value="ATP_GRASP"/>
    <property type="match status" value="1"/>
</dbReference>
<dbReference type="Pfam" id="PF02786">
    <property type="entry name" value="CPSase_L_D2"/>
    <property type="match status" value="1"/>
</dbReference>
<dbReference type="PANTHER" id="PTHR18866">
    <property type="entry name" value="CARBOXYLASE:PYRUVATE/ACETYL-COA/PROPIONYL-COA CARBOXYLASE"/>
    <property type="match status" value="1"/>
</dbReference>
<dbReference type="Gene3D" id="3.30.470.20">
    <property type="entry name" value="ATP-grasp fold, B domain"/>
    <property type="match status" value="1"/>
</dbReference>
<dbReference type="SUPFAM" id="SSF52440">
    <property type="entry name" value="PreATP-grasp domain"/>
    <property type="match status" value="1"/>
</dbReference>
<keyword evidence="5" id="KW-0092">Biotin</keyword>
<dbReference type="GO" id="GO:0016874">
    <property type="term" value="F:ligase activity"/>
    <property type="evidence" value="ECO:0007669"/>
    <property type="project" value="UniProtKB-KW"/>
</dbReference>
<evidence type="ECO:0000256" key="3">
    <source>
        <dbReference type="ARBA" id="ARBA00022741"/>
    </source>
</evidence>
<feature type="domain" description="Lipoyl-binding" evidence="8">
    <location>
        <begin position="647"/>
        <end position="723"/>
    </location>
</feature>
<comment type="cofactor">
    <cofactor evidence="1">
        <name>biotin</name>
        <dbReference type="ChEBI" id="CHEBI:57586"/>
    </cofactor>
</comment>
<evidence type="ECO:0000259" key="8">
    <source>
        <dbReference type="PROSITE" id="PS50968"/>
    </source>
</evidence>
<dbReference type="Gene3D" id="3.40.50.20">
    <property type="match status" value="1"/>
</dbReference>
<dbReference type="GO" id="GO:0005524">
    <property type="term" value="F:ATP binding"/>
    <property type="evidence" value="ECO:0007669"/>
    <property type="project" value="UniProtKB-UniRule"/>
</dbReference>
<dbReference type="FunFam" id="3.40.50.20:FF:000010">
    <property type="entry name" value="Propionyl-CoA carboxylase subunit alpha"/>
    <property type="match status" value="1"/>
</dbReference>